<evidence type="ECO:0000313" key="2">
    <source>
        <dbReference type="EMBL" id="HDS10489.1"/>
    </source>
</evidence>
<gene>
    <name evidence="2" type="ORF">ENO04_02540</name>
</gene>
<protein>
    <submittedName>
        <fullName evidence="2">Uncharacterized protein</fullName>
    </submittedName>
</protein>
<accession>A0A7C1I7B3</accession>
<evidence type="ECO:0000256" key="1">
    <source>
        <dbReference type="SAM" id="Phobius"/>
    </source>
</evidence>
<organism evidence="2">
    <name type="scientific">Fervidicoccus fontis</name>
    <dbReference type="NCBI Taxonomy" id="683846"/>
    <lineage>
        <taxon>Archaea</taxon>
        <taxon>Thermoproteota</taxon>
        <taxon>Thermoprotei</taxon>
        <taxon>Fervidicoccales</taxon>
        <taxon>Fervidicoccaceae</taxon>
        <taxon>Fervidicoccus</taxon>
    </lineage>
</organism>
<name>A0A7C1I7B3_9CREN</name>
<keyword evidence="1" id="KW-0812">Transmembrane</keyword>
<reference evidence="2" key="1">
    <citation type="journal article" date="2020" name="mSystems">
        <title>Genome- and Community-Level Interaction Insights into Carbon Utilization and Element Cycling Functions of Hydrothermarchaeota in Hydrothermal Sediment.</title>
        <authorList>
            <person name="Zhou Z."/>
            <person name="Liu Y."/>
            <person name="Xu W."/>
            <person name="Pan J."/>
            <person name="Luo Z.H."/>
            <person name="Li M."/>
        </authorList>
    </citation>
    <scope>NUCLEOTIDE SEQUENCE [LARGE SCALE GENOMIC DNA]</scope>
    <source>
        <strain evidence="2">SpSt-123</strain>
    </source>
</reference>
<sequence>MQPAKGHHDDDYKYLLTSATLARTIDGLLISLESFIYVLEEDSTKMNYDVNYELKYYLARKESDLILGGIKNCWNSFEYLVMETPRFKLIRKYYDVIKNIINEKGDIHSGKTYECMSPPALWRKEYEEAREAEADITKPVPIKVKKIRRYSWVEVAILIALALSITSMILRFFVS</sequence>
<comment type="caution">
    <text evidence="2">The sequence shown here is derived from an EMBL/GenBank/DDBJ whole genome shotgun (WGS) entry which is preliminary data.</text>
</comment>
<keyword evidence="1" id="KW-0472">Membrane</keyword>
<dbReference type="AlphaFoldDB" id="A0A7C1I7B3"/>
<dbReference type="EMBL" id="DSDY01000087">
    <property type="protein sequence ID" value="HDS10489.1"/>
    <property type="molecule type" value="Genomic_DNA"/>
</dbReference>
<feature type="transmembrane region" description="Helical" evidence="1">
    <location>
        <begin position="152"/>
        <end position="174"/>
    </location>
</feature>
<proteinExistence type="predicted"/>
<keyword evidence="1" id="KW-1133">Transmembrane helix</keyword>